<accession>A0ACB8S2M4</accession>
<dbReference type="EMBL" id="MU275860">
    <property type="protein sequence ID" value="KAI0050600.1"/>
    <property type="molecule type" value="Genomic_DNA"/>
</dbReference>
<evidence type="ECO:0000313" key="1">
    <source>
        <dbReference type="EMBL" id="KAI0050600.1"/>
    </source>
</evidence>
<sequence>MDNPNSDPEEFYVKQDRIGKGSFGEVYKGYDKRTQKTVAIKIIDLESAEDEIEDIQQEIQILSQLDSPHVTKYHGSYLKGSNLWIVMEYCSGGSCSDLMKPGVFREEYIAIILRELLRGLDYLHTEGKLHRDIKAANILLSAGGEVKLADFGVSGQLSGTLSAKKNTFVGTPYWMSPEVIKQSGYDHKADIWSLGITAIELAKGEPPYAELHPMKVLFLIPKNPPPQLDVSFSKSFREFVSFCLQRDPKDRPSARDLLRHKFIRLAKKTSYLTELIERHERWKAEGGDRAEEEAQDRAEDLSGSNDPEDLWDFGTVRSAARPGTIGRTQTNPVQVSGPPLTWEYNGGTTRSRGSSGSESSMSSGVAPRRGLSADTSTSVSSSLTAKGDQLPPLPPSNPPTPRKFDQQATVRHGSVGTVEAKGVRRESSDDYDDLEDTDDHVPDDDLPDTTMLDSVVLPAIASLFPRVSTQEARIALSALQRAFTEAERTIPGVTLELVNEIVDSVEHVEDDR</sequence>
<keyword evidence="2" id="KW-1185">Reference proteome</keyword>
<gene>
    <name evidence="1" type="ORF">FA95DRAFT_1536110</name>
</gene>
<protein>
    <submittedName>
        <fullName evidence="1">Pkinase-domain-containing protein</fullName>
    </submittedName>
</protein>
<comment type="caution">
    <text evidence="1">The sequence shown here is derived from an EMBL/GenBank/DDBJ whole genome shotgun (WGS) entry which is preliminary data.</text>
</comment>
<evidence type="ECO:0000313" key="2">
    <source>
        <dbReference type="Proteomes" id="UP000814033"/>
    </source>
</evidence>
<name>A0ACB8S2M4_9AGAM</name>
<organism evidence="1 2">
    <name type="scientific">Auriscalpium vulgare</name>
    <dbReference type="NCBI Taxonomy" id="40419"/>
    <lineage>
        <taxon>Eukaryota</taxon>
        <taxon>Fungi</taxon>
        <taxon>Dikarya</taxon>
        <taxon>Basidiomycota</taxon>
        <taxon>Agaricomycotina</taxon>
        <taxon>Agaricomycetes</taxon>
        <taxon>Russulales</taxon>
        <taxon>Auriscalpiaceae</taxon>
        <taxon>Auriscalpium</taxon>
    </lineage>
</organism>
<reference evidence="1" key="1">
    <citation type="submission" date="2021-02" db="EMBL/GenBank/DDBJ databases">
        <authorList>
            <consortium name="DOE Joint Genome Institute"/>
            <person name="Ahrendt S."/>
            <person name="Looney B.P."/>
            <person name="Miyauchi S."/>
            <person name="Morin E."/>
            <person name="Drula E."/>
            <person name="Courty P.E."/>
            <person name="Chicoki N."/>
            <person name="Fauchery L."/>
            <person name="Kohler A."/>
            <person name="Kuo A."/>
            <person name="Labutti K."/>
            <person name="Pangilinan J."/>
            <person name="Lipzen A."/>
            <person name="Riley R."/>
            <person name="Andreopoulos W."/>
            <person name="He G."/>
            <person name="Johnson J."/>
            <person name="Barry K.W."/>
            <person name="Grigoriev I.V."/>
            <person name="Nagy L."/>
            <person name="Hibbett D."/>
            <person name="Henrissat B."/>
            <person name="Matheny P.B."/>
            <person name="Labbe J."/>
            <person name="Martin F."/>
        </authorList>
    </citation>
    <scope>NUCLEOTIDE SEQUENCE</scope>
    <source>
        <strain evidence="1">FP105234-sp</strain>
    </source>
</reference>
<dbReference type="Proteomes" id="UP000814033">
    <property type="component" value="Unassembled WGS sequence"/>
</dbReference>
<reference evidence="1" key="2">
    <citation type="journal article" date="2022" name="New Phytol.">
        <title>Evolutionary transition to the ectomycorrhizal habit in the genomes of a hyperdiverse lineage of mushroom-forming fungi.</title>
        <authorList>
            <person name="Looney B."/>
            <person name="Miyauchi S."/>
            <person name="Morin E."/>
            <person name="Drula E."/>
            <person name="Courty P.E."/>
            <person name="Kohler A."/>
            <person name="Kuo A."/>
            <person name="LaButti K."/>
            <person name="Pangilinan J."/>
            <person name="Lipzen A."/>
            <person name="Riley R."/>
            <person name="Andreopoulos W."/>
            <person name="He G."/>
            <person name="Johnson J."/>
            <person name="Nolan M."/>
            <person name="Tritt A."/>
            <person name="Barry K.W."/>
            <person name="Grigoriev I.V."/>
            <person name="Nagy L.G."/>
            <person name="Hibbett D."/>
            <person name="Henrissat B."/>
            <person name="Matheny P.B."/>
            <person name="Labbe J."/>
            <person name="Martin F.M."/>
        </authorList>
    </citation>
    <scope>NUCLEOTIDE SEQUENCE</scope>
    <source>
        <strain evidence="1">FP105234-sp</strain>
    </source>
</reference>
<proteinExistence type="predicted"/>